<reference evidence="6" key="1">
    <citation type="submission" date="2023-10" db="EMBL/GenBank/DDBJ databases">
        <title>Genome assembly of Pristionchus species.</title>
        <authorList>
            <person name="Yoshida K."/>
            <person name="Sommer R.J."/>
        </authorList>
    </citation>
    <scope>NUCLEOTIDE SEQUENCE</scope>
    <source>
        <strain evidence="6">RS0144</strain>
    </source>
</reference>
<dbReference type="SMART" id="SM00042">
    <property type="entry name" value="CUB"/>
    <property type="match status" value="1"/>
</dbReference>
<evidence type="ECO:0000259" key="5">
    <source>
        <dbReference type="PROSITE" id="PS50041"/>
    </source>
</evidence>
<dbReference type="SUPFAM" id="SSF49854">
    <property type="entry name" value="Spermadhesin, CUB domain"/>
    <property type="match status" value="1"/>
</dbReference>
<evidence type="ECO:0000256" key="1">
    <source>
        <dbReference type="ARBA" id="ARBA00023157"/>
    </source>
</evidence>
<dbReference type="InterPro" id="IPR018378">
    <property type="entry name" value="C-type_lectin_CS"/>
</dbReference>
<dbReference type="PROSITE" id="PS50041">
    <property type="entry name" value="C_TYPE_LECTIN_2"/>
    <property type="match status" value="1"/>
</dbReference>
<dbReference type="InterPro" id="IPR000859">
    <property type="entry name" value="CUB_dom"/>
</dbReference>
<feature type="signal peptide" evidence="3">
    <location>
        <begin position="1"/>
        <end position="30"/>
    </location>
</feature>
<evidence type="ECO:0000313" key="7">
    <source>
        <dbReference type="Proteomes" id="UP001432027"/>
    </source>
</evidence>
<proteinExistence type="predicted"/>
<dbReference type="PROSITE" id="PS00615">
    <property type="entry name" value="C_TYPE_LECTIN_1"/>
    <property type="match status" value="1"/>
</dbReference>
<feature type="domain" description="C-type lectin" evidence="5">
    <location>
        <begin position="181"/>
        <end position="298"/>
    </location>
</feature>
<evidence type="ECO:0000256" key="3">
    <source>
        <dbReference type="SAM" id="SignalP"/>
    </source>
</evidence>
<comment type="caution">
    <text evidence="2">Lacks conserved residue(s) required for the propagation of feature annotation.</text>
</comment>
<name>A0AAV5SP33_9BILA</name>
<dbReference type="Pfam" id="PF00059">
    <property type="entry name" value="Lectin_C"/>
    <property type="match status" value="1"/>
</dbReference>
<feature type="domain" description="CUB" evidence="4">
    <location>
        <begin position="309"/>
        <end position="414"/>
    </location>
</feature>
<gene>
    <name evidence="6" type="ORF">PENTCL1PPCAC_4084</name>
</gene>
<keyword evidence="3" id="KW-0732">Signal</keyword>
<dbReference type="InterPro" id="IPR035914">
    <property type="entry name" value="Sperma_CUB_dom_sf"/>
</dbReference>
<evidence type="ECO:0000256" key="2">
    <source>
        <dbReference type="PROSITE-ProRule" id="PRU00059"/>
    </source>
</evidence>
<dbReference type="InterPro" id="IPR001304">
    <property type="entry name" value="C-type_lectin-like"/>
</dbReference>
<dbReference type="EMBL" id="BTSX01000001">
    <property type="protein sequence ID" value="GMS81909.1"/>
    <property type="molecule type" value="Genomic_DNA"/>
</dbReference>
<dbReference type="InterPro" id="IPR016186">
    <property type="entry name" value="C-type_lectin-like/link_sf"/>
</dbReference>
<dbReference type="CDD" id="cd00037">
    <property type="entry name" value="CLECT"/>
    <property type="match status" value="1"/>
</dbReference>
<dbReference type="InterPro" id="IPR016187">
    <property type="entry name" value="CTDL_fold"/>
</dbReference>
<keyword evidence="7" id="KW-1185">Reference proteome</keyword>
<dbReference type="PANTHER" id="PTHR22991:SF40">
    <property type="entry name" value="PROTEIN CBG13490"/>
    <property type="match status" value="1"/>
</dbReference>
<dbReference type="CDD" id="cd00041">
    <property type="entry name" value="CUB"/>
    <property type="match status" value="1"/>
</dbReference>
<comment type="caution">
    <text evidence="6">The sequence shown here is derived from an EMBL/GenBank/DDBJ whole genome shotgun (WGS) entry which is preliminary data.</text>
</comment>
<evidence type="ECO:0000313" key="6">
    <source>
        <dbReference type="EMBL" id="GMS81909.1"/>
    </source>
</evidence>
<dbReference type="PROSITE" id="PS01180">
    <property type="entry name" value="CUB"/>
    <property type="match status" value="1"/>
</dbReference>
<dbReference type="SMART" id="SM00034">
    <property type="entry name" value="CLECT"/>
    <property type="match status" value="1"/>
</dbReference>
<dbReference type="InterPro" id="IPR050976">
    <property type="entry name" value="Snaclec"/>
</dbReference>
<dbReference type="Gene3D" id="2.60.120.290">
    <property type="entry name" value="Spermadhesin, CUB domain"/>
    <property type="match status" value="1"/>
</dbReference>
<dbReference type="SUPFAM" id="SSF56436">
    <property type="entry name" value="C-type lectin-like"/>
    <property type="match status" value="2"/>
</dbReference>
<sequence length="414" mass="45338">LFSPSIFSSLLRFKMRILLLFLMVYEMAYGSCPGGFEVVEGECRGVFTMIPLTLDVALSTVVSKCQGVLGAPLIIHNDEQQSYWTSRTNTNLLVLGLVCNSNSKEWEWVDGSKLDFKPSNHDAALDQQCKAATDWWVQPNGKWHLWTNGGEVSMVDIACTTPIRQPVPSADGCDSFEDDSEDGVCYQIGATAESWQDAQMNCKHLGANLASIHSQQENSFVRRLAVSKGAINGLFLGATIAGKGKDFGWVDGSEWDFEYFYPGFPIPASGDCLAMDTSTSSGQWMNFDCSQKLPVACIRPQKEVTDPACSTGPWAEGTIISSPGFPYDSSTPCDFFLSVDEGKIIEAEIVFLEANPCCDHLAIHDRFLGEGLIANITGEVRNVTYTSTSNLMRVSWQPNGGENVRGMAISYRGV</sequence>
<dbReference type="Proteomes" id="UP001432027">
    <property type="component" value="Unassembled WGS sequence"/>
</dbReference>
<dbReference type="Pfam" id="PF00431">
    <property type="entry name" value="CUB"/>
    <property type="match status" value="1"/>
</dbReference>
<keyword evidence="1" id="KW-1015">Disulfide bond</keyword>
<feature type="chain" id="PRO_5043842865" description="CUB domain-containing protein" evidence="3">
    <location>
        <begin position="31"/>
        <end position="414"/>
    </location>
</feature>
<organism evidence="6 7">
    <name type="scientific">Pristionchus entomophagus</name>
    <dbReference type="NCBI Taxonomy" id="358040"/>
    <lineage>
        <taxon>Eukaryota</taxon>
        <taxon>Metazoa</taxon>
        <taxon>Ecdysozoa</taxon>
        <taxon>Nematoda</taxon>
        <taxon>Chromadorea</taxon>
        <taxon>Rhabditida</taxon>
        <taxon>Rhabditina</taxon>
        <taxon>Diplogasteromorpha</taxon>
        <taxon>Diplogasteroidea</taxon>
        <taxon>Neodiplogasteridae</taxon>
        <taxon>Pristionchus</taxon>
    </lineage>
</organism>
<accession>A0AAV5SP33</accession>
<protein>
    <recommendedName>
        <fullName evidence="8">CUB domain-containing protein</fullName>
    </recommendedName>
</protein>
<dbReference type="AlphaFoldDB" id="A0AAV5SP33"/>
<evidence type="ECO:0008006" key="8">
    <source>
        <dbReference type="Google" id="ProtNLM"/>
    </source>
</evidence>
<dbReference type="Gene3D" id="3.10.100.10">
    <property type="entry name" value="Mannose-Binding Protein A, subunit A"/>
    <property type="match status" value="2"/>
</dbReference>
<feature type="non-terminal residue" evidence="6">
    <location>
        <position position="1"/>
    </location>
</feature>
<evidence type="ECO:0000259" key="4">
    <source>
        <dbReference type="PROSITE" id="PS01180"/>
    </source>
</evidence>
<dbReference type="PANTHER" id="PTHR22991">
    <property type="entry name" value="PROTEIN CBG13490"/>
    <property type="match status" value="1"/>
</dbReference>